<gene>
    <name evidence="2" type="ORF">PXC00_07920</name>
</gene>
<evidence type="ECO:0000256" key="1">
    <source>
        <dbReference type="SAM" id="Phobius"/>
    </source>
</evidence>
<dbReference type="Proteomes" id="UP001300604">
    <property type="component" value="Chromosome"/>
</dbReference>
<evidence type="ECO:0008006" key="4">
    <source>
        <dbReference type="Google" id="ProtNLM"/>
    </source>
</evidence>
<reference evidence="2 3" key="2">
    <citation type="submission" date="2024-06" db="EMBL/GenBank/DDBJ databases">
        <title>Caproicibacterium argilliputei sp. nov, a novel caproic acid producing anaerobic bacterium isolated from pit mud.</title>
        <authorList>
            <person name="Xia S."/>
        </authorList>
    </citation>
    <scope>NUCLEOTIDE SEQUENCE [LARGE SCALE GENOMIC DNA]</scope>
    <source>
        <strain evidence="2 3">ZCY20-5</strain>
    </source>
</reference>
<accession>A0AA97H063</accession>
<dbReference type="AlphaFoldDB" id="A0AA97H063"/>
<protein>
    <recommendedName>
        <fullName evidence="4">MFS transporter</fullName>
    </recommendedName>
</protein>
<dbReference type="KEGG" id="carl:PXC00_07920"/>
<keyword evidence="1" id="KW-1133">Transmembrane helix</keyword>
<keyword evidence="1" id="KW-0812">Transmembrane</keyword>
<proteinExistence type="predicted"/>
<evidence type="ECO:0000313" key="3">
    <source>
        <dbReference type="Proteomes" id="UP001300604"/>
    </source>
</evidence>
<dbReference type="SUPFAM" id="SSF103473">
    <property type="entry name" value="MFS general substrate transporter"/>
    <property type="match status" value="1"/>
</dbReference>
<feature type="transmembrane region" description="Helical" evidence="1">
    <location>
        <begin position="61"/>
        <end position="79"/>
    </location>
</feature>
<sequence length="178" mass="20084">MQCSIVNDRMYTYHYDGKFLYAAAFIIQRNEPKAARIPDARIQFSNGSGCEYFQKIQVPHMHYLIAITLGLCTVCSGIFSLPGSIAVLAVYRFSNGMLWPILTKKSNRLLKSEIRATVMSYQSMATSILSILADPIIGVALDRQKIGRFYAVFGGIAILIIAVLWIYSFRQKNRLTEN</sequence>
<name>A0AA97H063_9FIRM</name>
<feature type="transmembrane region" description="Helical" evidence="1">
    <location>
        <begin position="147"/>
        <end position="167"/>
    </location>
</feature>
<dbReference type="EMBL" id="CP135996">
    <property type="protein sequence ID" value="WOC31153.1"/>
    <property type="molecule type" value="Genomic_DNA"/>
</dbReference>
<dbReference type="RefSeq" id="WP_275844042.1">
    <property type="nucleotide sequence ID" value="NZ_CP135996.1"/>
</dbReference>
<reference evidence="3" key="3">
    <citation type="submission" date="2024-06" db="EMBL/GenBank/DDBJ databases">
        <authorList>
            <person name="Zeng C."/>
        </authorList>
    </citation>
    <scope>NUCLEOTIDE SEQUENCE [LARGE SCALE GENOMIC DNA]</scope>
    <source>
        <strain evidence="3">ZCY20-5</strain>
    </source>
</reference>
<keyword evidence="3" id="KW-1185">Reference proteome</keyword>
<organism evidence="2 3">
    <name type="scientific">Caproicibacterium argilliputei</name>
    <dbReference type="NCBI Taxonomy" id="3030016"/>
    <lineage>
        <taxon>Bacteria</taxon>
        <taxon>Bacillati</taxon>
        <taxon>Bacillota</taxon>
        <taxon>Clostridia</taxon>
        <taxon>Eubacteriales</taxon>
        <taxon>Oscillospiraceae</taxon>
        <taxon>Caproicibacterium</taxon>
    </lineage>
</organism>
<dbReference type="InterPro" id="IPR036259">
    <property type="entry name" value="MFS_trans_sf"/>
</dbReference>
<evidence type="ECO:0000313" key="2">
    <source>
        <dbReference type="EMBL" id="WOC31153.1"/>
    </source>
</evidence>
<dbReference type="Gene3D" id="1.20.1250.20">
    <property type="entry name" value="MFS general substrate transporter like domains"/>
    <property type="match status" value="1"/>
</dbReference>
<reference evidence="3" key="1">
    <citation type="submission" date="2024-06" db="EMBL/GenBank/DDBJ databases">
        <title>Caproicibacterium argilliputei sp. nov, a novel caproic acid producing anaerobic bacterium isolated from pit mud.</title>
        <authorList>
            <person name="Zeng C."/>
        </authorList>
    </citation>
    <scope>NUCLEOTIDE SEQUENCE [LARGE SCALE GENOMIC DNA]</scope>
    <source>
        <strain evidence="3">ZCY20-5</strain>
    </source>
</reference>
<keyword evidence="1" id="KW-0472">Membrane</keyword>